<dbReference type="EMBL" id="CP042912">
    <property type="protein sequence ID" value="QEG24592.1"/>
    <property type="molecule type" value="Genomic_DNA"/>
</dbReference>
<name>A0A5B9PIV4_9BACT</name>
<gene>
    <name evidence="1" type="ORF">MFFC18_45130</name>
</gene>
<proteinExistence type="predicted"/>
<dbReference type="RefSeq" id="WP_075083844.1">
    <property type="nucleotide sequence ID" value="NZ_CP042912.1"/>
</dbReference>
<sequence>MKHPSQEDLLGYVLGALDAQEERDLQQQIDTNPEIEEQLLEIRHAMSPLESLTFGDPGSRPGLARRTCELVASLKHGKQELFEDSDAIGEMFGASNCDSMTEVHDESDSAVSDAELQPASSFSRLTDRVVHPGSWSRTDLLACVAIMAIFASILLPAISQSRFQGRIISCQHNLNQVGTAMLVYSDLHSGHFVNVSETSIDSNSTGLFAPVLKSTGLIVDDATFACAGRLESEPLRIPTLQQIRSAKGPQLSVLKRRMGGHFGFALGFLDDGKYYAPRNDGSAHTVIIADMPSCEMPGRSSKNHEGKGQNCFFADGHSQFVPTHAIGEDAIYENDLGIVGPGVGEHDNVIAPCHLPAMSVTFEVIKD</sequence>
<reference evidence="1 2" key="1">
    <citation type="submission" date="2019-08" db="EMBL/GenBank/DDBJ databases">
        <title>Deep-cultivation of Planctomycetes and their phenomic and genomic characterization uncovers novel biology.</title>
        <authorList>
            <person name="Wiegand S."/>
            <person name="Jogler M."/>
            <person name="Boedeker C."/>
            <person name="Pinto D."/>
            <person name="Vollmers J."/>
            <person name="Rivas-Marin E."/>
            <person name="Kohn T."/>
            <person name="Peeters S.H."/>
            <person name="Heuer A."/>
            <person name="Rast P."/>
            <person name="Oberbeckmann S."/>
            <person name="Bunk B."/>
            <person name="Jeske O."/>
            <person name="Meyerdierks A."/>
            <person name="Storesund J.E."/>
            <person name="Kallscheuer N."/>
            <person name="Luecker S."/>
            <person name="Lage O.M."/>
            <person name="Pohl T."/>
            <person name="Merkel B.J."/>
            <person name="Hornburger P."/>
            <person name="Mueller R.-W."/>
            <person name="Bruemmer F."/>
            <person name="Labrenz M."/>
            <person name="Spormann A.M."/>
            <person name="Op den Camp H."/>
            <person name="Overmann J."/>
            <person name="Amann R."/>
            <person name="Jetten M.S.M."/>
            <person name="Mascher T."/>
            <person name="Medema M.H."/>
            <person name="Devos D.P."/>
            <person name="Kaster A.-K."/>
            <person name="Ovreas L."/>
            <person name="Rohde M."/>
            <person name="Galperin M.Y."/>
            <person name="Jogler C."/>
        </authorList>
    </citation>
    <scope>NUCLEOTIDE SEQUENCE [LARGE SCALE GENOMIC DNA]</scope>
    <source>
        <strain evidence="1 2">FC18</strain>
    </source>
</reference>
<dbReference type="KEGG" id="mff:MFFC18_45130"/>
<protein>
    <submittedName>
        <fullName evidence="1">Uncharacterized protein</fullName>
    </submittedName>
</protein>
<dbReference type="AlphaFoldDB" id="A0A5B9PIV4"/>
<accession>A0A5B9PIV4</accession>
<dbReference type="OrthoDB" id="277292at2"/>
<keyword evidence="2" id="KW-1185">Reference proteome</keyword>
<evidence type="ECO:0000313" key="1">
    <source>
        <dbReference type="EMBL" id="QEG24592.1"/>
    </source>
</evidence>
<dbReference type="InterPro" id="IPR045584">
    <property type="entry name" value="Pilin-like"/>
</dbReference>
<evidence type="ECO:0000313" key="2">
    <source>
        <dbReference type="Proteomes" id="UP000322214"/>
    </source>
</evidence>
<dbReference type="Proteomes" id="UP000322214">
    <property type="component" value="Chromosome"/>
</dbReference>
<dbReference type="STRING" id="980251.GCA_001642875_01056"/>
<dbReference type="SUPFAM" id="SSF54523">
    <property type="entry name" value="Pili subunits"/>
    <property type="match status" value="1"/>
</dbReference>
<organism evidence="1 2">
    <name type="scientific">Mariniblastus fucicola</name>
    <dbReference type="NCBI Taxonomy" id="980251"/>
    <lineage>
        <taxon>Bacteria</taxon>
        <taxon>Pseudomonadati</taxon>
        <taxon>Planctomycetota</taxon>
        <taxon>Planctomycetia</taxon>
        <taxon>Pirellulales</taxon>
        <taxon>Pirellulaceae</taxon>
        <taxon>Mariniblastus</taxon>
    </lineage>
</organism>